<sequence>MLEQLLIFTRGGLILWTCRELGNALKGSPIDTLIRSCLLEERSGASSFNYDAPGAAYTLKWTFHNELGLVFVAVYQRILHLLYVDDLLAKVKQEFSQIYDPKKTLYNDFDDVFQQLKMEAEARAEELRKSKQVSKPVSANLSKKQGAGQKSGFDGGNKKKSSDDENGAGDGNKSRIHEHHNGHSNSIHIGNGEVNAVSPINGKENEGSINGAFNKDKLLKMQKGKGGKKTETTNTKASKAEPKKKATKKNRVWDDSPQESKLDFTDPVTENGDHNVVDVAKDHGESKMDVDEVISSESEGEEEEQGQDTGVEPKKKGWFSSMFTSIAGKANLERSDLEPALKALKDRLMTKNVAEEIAEKLCESVAASLEGKKLGSFTRISSTVQAAMEEALVRILTPRRSIDILRDVHAAKEQKKPYVVVFVGVNGVGKSTNLAKVAYWLGQHDIKVMMAACDTFRSGAVEQLRTHARRLDIPIFEKGYEKDPAMVAKEAIQEATRNGSEVVLVDTAGRMQDNEPLMRALSKLIYVNNPDLVLFVGEALVGNDAVDQLSKFNQKLAEFSLAPNPRLIDGILLTKFDTIDDKVGAALSMVYISGSPVMFVGCGQSYTDLKKLQVKTIVKTLLK</sequence>
<evidence type="ECO:0000313" key="1">
    <source>
        <dbReference type="EMBL" id="KAI5676282.1"/>
    </source>
</evidence>
<name>A0ACC0BUB2_CATRO</name>
<gene>
    <name evidence="1" type="ORF">M9H77_07232</name>
</gene>
<protein>
    <submittedName>
        <fullName evidence="1">Uncharacterized protein</fullName>
    </submittedName>
</protein>
<accession>A0ACC0BUB2</accession>
<dbReference type="Proteomes" id="UP001060085">
    <property type="component" value="Linkage Group LG02"/>
</dbReference>
<organism evidence="1 2">
    <name type="scientific">Catharanthus roseus</name>
    <name type="common">Madagascar periwinkle</name>
    <name type="synonym">Vinca rosea</name>
    <dbReference type="NCBI Taxonomy" id="4058"/>
    <lineage>
        <taxon>Eukaryota</taxon>
        <taxon>Viridiplantae</taxon>
        <taxon>Streptophyta</taxon>
        <taxon>Embryophyta</taxon>
        <taxon>Tracheophyta</taxon>
        <taxon>Spermatophyta</taxon>
        <taxon>Magnoliopsida</taxon>
        <taxon>eudicotyledons</taxon>
        <taxon>Gunneridae</taxon>
        <taxon>Pentapetalae</taxon>
        <taxon>asterids</taxon>
        <taxon>lamiids</taxon>
        <taxon>Gentianales</taxon>
        <taxon>Apocynaceae</taxon>
        <taxon>Rauvolfioideae</taxon>
        <taxon>Vinceae</taxon>
        <taxon>Catharanthinae</taxon>
        <taxon>Catharanthus</taxon>
    </lineage>
</organism>
<evidence type="ECO:0000313" key="2">
    <source>
        <dbReference type="Proteomes" id="UP001060085"/>
    </source>
</evidence>
<comment type="caution">
    <text evidence="1">The sequence shown here is derived from an EMBL/GenBank/DDBJ whole genome shotgun (WGS) entry which is preliminary data.</text>
</comment>
<proteinExistence type="predicted"/>
<dbReference type="EMBL" id="CM044702">
    <property type="protein sequence ID" value="KAI5676282.1"/>
    <property type="molecule type" value="Genomic_DNA"/>
</dbReference>
<keyword evidence="2" id="KW-1185">Reference proteome</keyword>
<reference evidence="2" key="1">
    <citation type="journal article" date="2023" name="Nat. Plants">
        <title>Single-cell RNA sequencing provides a high-resolution roadmap for understanding the multicellular compartmentation of specialized metabolism.</title>
        <authorList>
            <person name="Sun S."/>
            <person name="Shen X."/>
            <person name="Li Y."/>
            <person name="Li Y."/>
            <person name="Wang S."/>
            <person name="Li R."/>
            <person name="Zhang H."/>
            <person name="Shen G."/>
            <person name="Guo B."/>
            <person name="Wei J."/>
            <person name="Xu J."/>
            <person name="St-Pierre B."/>
            <person name="Chen S."/>
            <person name="Sun C."/>
        </authorList>
    </citation>
    <scope>NUCLEOTIDE SEQUENCE [LARGE SCALE GENOMIC DNA]</scope>
</reference>